<evidence type="ECO:0000256" key="2">
    <source>
        <dbReference type="ARBA" id="ARBA00001946"/>
    </source>
</evidence>
<feature type="domain" description="Nudix hydrolase" evidence="7">
    <location>
        <begin position="27"/>
        <end position="164"/>
    </location>
</feature>
<dbReference type="Proteomes" id="UP000028194">
    <property type="component" value="Chromosome"/>
</dbReference>
<dbReference type="HOGENOM" id="CLU_040940_5_2_2"/>
<dbReference type="PANTHER" id="PTHR12992">
    <property type="entry name" value="NUDIX HYDROLASE"/>
    <property type="match status" value="1"/>
</dbReference>
<gene>
    <name evidence="8" type="ORF">NTE_03007</name>
</gene>
<keyword evidence="3" id="KW-0479">Metal-binding</keyword>
<keyword evidence="4 8" id="KW-0378">Hydrolase</keyword>
<evidence type="ECO:0000313" key="8">
    <source>
        <dbReference type="EMBL" id="AIF85042.1"/>
    </source>
</evidence>
<dbReference type="Pfam" id="PF00293">
    <property type="entry name" value="NUDIX"/>
    <property type="match status" value="1"/>
</dbReference>
<evidence type="ECO:0000256" key="3">
    <source>
        <dbReference type="ARBA" id="ARBA00022723"/>
    </source>
</evidence>
<dbReference type="AlphaFoldDB" id="A0A075MWL6"/>
<dbReference type="InterPro" id="IPR015797">
    <property type="entry name" value="NUDIX_hydrolase-like_dom_sf"/>
</dbReference>
<dbReference type="OrthoDB" id="51434at2157"/>
<keyword evidence="9" id="KW-1185">Reference proteome</keyword>
<evidence type="ECO:0000259" key="7">
    <source>
        <dbReference type="PROSITE" id="PS51462"/>
    </source>
</evidence>
<evidence type="ECO:0000256" key="5">
    <source>
        <dbReference type="ARBA" id="ARBA00022842"/>
    </source>
</evidence>
<dbReference type="GO" id="GO:0046872">
    <property type="term" value="F:metal ion binding"/>
    <property type="evidence" value="ECO:0007669"/>
    <property type="project" value="UniProtKB-KW"/>
</dbReference>
<dbReference type="STRING" id="1459636.NTE_03007"/>
<dbReference type="InterPro" id="IPR045121">
    <property type="entry name" value="CoAse"/>
</dbReference>
<comment type="cofactor">
    <cofactor evidence="2">
        <name>Mg(2+)</name>
        <dbReference type="ChEBI" id="CHEBI:18420"/>
    </cofactor>
</comment>
<dbReference type="eggNOG" id="arCOG01072">
    <property type="taxonomic scope" value="Archaea"/>
</dbReference>
<dbReference type="InterPro" id="IPR000086">
    <property type="entry name" value="NUDIX_hydrolase_dom"/>
</dbReference>
<keyword evidence="5" id="KW-0460">Magnesium</keyword>
<evidence type="ECO:0000313" key="9">
    <source>
        <dbReference type="Proteomes" id="UP000028194"/>
    </source>
</evidence>
<proteinExistence type="predicted"/>
<evidence type="ECO:0000256" key="1">
    <source>
        <dbReference type="ARBA" id="ARBA00001936"/>
    </source>
</evidence>
<evidence type="ECO:0000256" key="4">
    <source>
        <dbReference type="ARBA" id="ARBA00022801"/>
    </source>
</evidence>
<dbReference type="GeneID" id="41598677"/>
<protein>
    <submittedName>
        <fullName evidence="8">NTP pyrophosphohydrolase</fullName>
    </submittedName>
</protein>
<accession>A0A075MWL6</accession>
<dbReference type="Gene3D" id="3.90.79.10">
    <property type="entry name" value="Nucleoside Triphosphate Pyrophosphohydrolase"/>
    <property type="match status" value="1"/>
</dbReference>
<dbReference type="PANTHER" id="PTHR12992:SF11">
    <property type="entry name" value="MITOCHONDRIAL COENZYME A DIPHOSPHATASE NUDT8"/>
    <property type="match status" value="1"/>
</dbReference>
<dbReference type="GO" id="GO:0010945">
    <property type="term" value="F:coenzyme A diphosphatase activity"/>
    <property type="evidence" value="ECO:0007669"/>
    <property type="project" value="InterPro"/>
</dbReference>
<dbReference type="SUPFAM" id="SSF55811">
    <property type="entry name" value="Nudix"/>
    <property type="match status" value="1"/>
</dbReference>
<sequence length="191" mass="21562">MQKEELLRHLGGALTKKGVHMPQDATTSIPAAVLVIIHYHHRKVPYVFLTKRSAGLRSHSSEISFPGGRHAEGDATLLETALRETQEEIGIVFSPSDIAGSLQVVRTMTSNHYIVPFVTVQDMLPRYRVSAHEVEEVLDAPLIETLRTIEPDTEHYRLSKNAYRFTYRGNVIWGATARIMKQLYDSLIRPS</sequence>
<reference evidence="8 9" key="1">
    <citation type="journal article" date="2014" name="PLoS ONE">
        <title>Genome Sequence of Candidatus Nitrososphaera evergladensis from Group I.1b Enriched from Everglades Soil Reveals Novel Genomic Features of the Ammonia-Oxidizing Archaea.</title>
        <authorList>
            <person name="Zhalnina K.V."/>
            <person name="Dias R."/>
            <person name="Leonard M.T."/>
            <person name="Dorr de Quadros P."/>
            <person name="Camargo F.A."/>
            <person name="Drew J.C."/>
            <person name="Farmerie W.G."/>
            <person name="Daroub S.H."/>
            <person name="Triplett E.W."/>
        </authorList>
    </citation>
    <scope>NUCLEOTIDE SEQUENCE [LARGE SCALE GENOMIC DNA]</scope>
    <source>
        <strain evidence="8 9">SR1</strain>
    </source>
</reference>
<dbReference type="CDD" id="cd03426">
    <property type="entry name" value="NUDIX_CoAse_Nudt7"/>
    <property type="match status" value="1"/>
</dbReference>
<name>A0A075MWL6_9ARCH</name>
<dbReference type="RefSeq" id="WP_148701512.1">
    <property type="nucleotide sequence ID" value="NZ_CP007174.1"/>
</dbReference>
<evidence type="ECO:0000256" key="6">
    <source>
        <dbReference type="ARBA" id="ARBA00023211"/>
    </source>
</evidence>
<keyword evidence="6" id="KW-0464">Manganese</keyword>
<dbReference type="PROSITE" id="PS51462">
    <property type="entry name" value="NUDIX"/>
    <property type="match status" value="1"/>
</dbReference>
<organism evidence="8 9">
    <name type="scientific">Candidatus Nitrososphaera evergladensis SR1</name>
    <dbReference type="NCBI Taxonomy" id="1459636"/>
    <lineage>
        <taxon>Archaea</taxon>
        <taxon>Nitrososphaerota</taxon>
        <taxon>Nitrososphaeria</taxon>
        <taxon>Nitrososphaerales</taxon>
        <taxon>Nitrososphaeraceae</taxon>
        <taxon>Nitrososphaera</taxon>
    </lineage>
</organism>
<dbReference type="EMBL" id="CP007174">
    <property type="protein sequence ID" value="AIF85042.1"/>
    <property type="molecule type" value="Genomic_DNA"/>
</dbReference>
<comment type="cofactor">
    <cofactor evidence="1">
        <name>Mn(2+)</name>
        <dbReference type="ChEBI" id="CHEBI:29035"/>
    </cofactor>
</comment>
<dbReference type="KEGG" id="nev:NTE_03007"/>